<evidence type="ECO:0000313" key="25">
    <source>
        <dbReference type="EMBL" id="KAK7097730.1"/>
    </source>
</evidence>
<feature type="transmembrane region" description="Helical" evidence="23">
    <location>
        <begin position="449"/>
        <end position="469"/>
    </location>
</feature>
<dbReference type="NCBIfam" id="TIGR01297">
    <property type="entry name" value="CDF"/>
    <property type="match status" value="1"/>
</dbReference>
<dbReference type="SUPFAM" id="SSF46955">
    <property type="entry name" value="Putative DNA-binding domain"/>
    <property type="match status" value="1"/>
</dbReference>
<evidence type="ECO:0000256" key="9">
    <source>
        <dbReference type="ARBA" id="ARBA00022833"/>
    </source>
</evidence>
<evidence type="ECO:0000256" key="4">
    <source>
        <dbReference type="ARBA" id="ARBA00008873"/>
    </source>
</evidence>
<dbReference type="InterPro" id="IPR002524">
    <property type="entry name" value="Cation_efflux"/>
</dbReference>
<keyword evidence="9" id="KW-0862">Zinc</keyword>
<dbReference type="GO" id="GO:0005634">
    <property type="term" value="C:nucleus"/>
    <property type="evidence" value="ECO:0007669"/>
    <property type="project" value="UniProtKB-SubCell"/>
</dbReference>
<evidence type="ECO:0000256" key="1">
    <source>
        <dbReference type="ARBA" id="ARBA00004123"/>
    </source>
</evidence>
<evidence type="ECO:0000256" key="10">
    <source>
        <dbReference type="ARBA" id="ARBA00022906"/>
    </source>
</evidence>
<evidence type="ECO:0000256" key="18">
    <source>
        <dbReference type="ARBA" id="ARBA00033405"/>
    </source>
</evidence>
<evidence type="ECO:0000256" key="3">
    <source>
        <dbReference type="ARBA" id="ARBA00004240"/>
    </source>
</evidence>
<evidence type="ECO:0000256" key="17">
    <source>
        <dbReference type="ARBA" id="ARBA00023242"/>
    </source>
</evidence>
<keyword evidence="6" id="KW-0050">Antiport</keyword>
<dbReference type="GO" id="GO:0015297">
    <property type="term" value="F:antiporter activity"/>
    <property type="evidence" value="ECO:0007669"/>
    <property type="project" value="UniProtKB-KW"/>
</dbReference>
<evidence type="ECO:0000259" key="24">
    <source>
        <dbReference type="Pfam" id="PF01545"/>
    </source>
</evidence>
<evidence type="ECO:0000256" key="23">
    <source>
        <dbReference type="SAM" id="Phobius"/>
    </source>
</evidence>
<feature type="transmembrane region" description="Helical" evidence="23">
    <location>
        <begin position="359"/>
        <end position="381"/>
    </location>
</feature>
<feature type="transmembrane region" description="Helical" evidence="23">
    <location>
        <begin position="290"/>
        <end position="309"/>
    </location>
</feature>
<evidence type="ECO:0000256" key="14">
    <source>
        <dbReference type="ARBA" id="ARBA00023128"/>
    </source>
</evidence>
<keyword evidence="7 23" id="KW-0812">Transmembrane</keyword>
<evidence type="ECO:0000256" key="22">
    <source>
        <dbReference type="SAM" id="MobiDB-lite"/>
    </source>
</evidence>
<reference evidence="25 26" key="1">
    <citation type="submission" date="2024-02" db="EMBL/GenBank/DDBJ databases">
        <title>Chromosome-scale genome assembly of the rough periwinkle Littorina saxatilis.</title>
        <authorList>
            <person name="De Jode A."/>
            <person name="Faria R."/>
            <person name="Formenti G."/>
            <person name="Sims Y."/>
            <person name="Smith T.P."/>
            <person name="Tracey A."/>
            <person name="Wood J.M.D."/>
            <person name="Zagrodzka Z.B."/>
            <person name="Johannesson K."/>
            <person name="Butlin R.K."/>
            <person name="Leder E.H."/>
        </authorList>
    </citation>
    <scope>NUCLEOTIDE SEQUENCE [LARGE SCALE GENOMIC DNA]</scope>
    <source>
        <strain evidence="25">Snail1</strain>
        <tissue evidence="25">Muscle</tissue>
    </source>
</reference>
<gene>
    <name evidence="25" type="ORF">V1264_004664</name>
</gene>
<dbReference type="AlphaFoldDB" id="A0AAN9G8H4"/>
<dbReference type="GO" id="GO:0006829">
    <property type="term" value="P:zinc ion transport"/>
    <property type="evidence" value="ECO:0007669"/>
    <property type="project" value="UniProtKB-KW"/>
</dbReference>
<keyword evidence="8" id="KW-0256">Endoplasmic reticulum</keyword>
<comment type="catalytic activity">
    <reaction evidence="21">
        <text>Zn(2+)(in) + 2 H(+)(out) = Zn(2+)(out) + 2 H(+)(in)</text>
        <dbReference type="Rhea" id="RHEA:72627"/>
        <dbReference type="ChEBI" id="CHEBI:15378"/>
        <dbReference type="ChEBI" id="CHEBI:29105"/>
    </reaction>
</comment>
<protein>
    <recommendedName>
        <fullName evidence="19">Proton-coupled zinc antiporter SLC30A9, mitochondrial</fullName>
    </recommendedName>
    <alternativeName>
        <fullName evidence="18">Solute carrier family 30 member 9</fullName>
    </alternativeName>
    <alternativeName>
        <fullName evidence="20">Zinc transporter 9</fullName>
    </alternativeName>
</protein>
<evidence type="ECO:0000256" key="2">
    <source>
        <dbReference type="ARBA" id="ARBA00004225"/>
    </source>
</evidence>
<comment type="caution">
    <text evidence="25">The sequence shown here is derived from an EMBL/GenBank/DDBJ whole genome shotgun (WGS) entry which is preliminary data.</text>
</comment>
<feature type="transmembrane region" description="Helical" evidence="23">
    <location>
        <begin position="393"/>
        <end position="414"/>
    </location>
</feature>
<feature type="domain" description="Cation efflux protein transmembrane" evidence="24">
    <location>
        <begin position="292"/>
        <end position="501"/>
    </location>
</feature>
<evidence type="ECO:0000256" key="5">
    <source>
        <dbReference type="ARBA" id="ARBA00022448"/>
    </source>
</evidence>
<keyword evidence="26" id="KW-1185">Reference proteome</keyword>
<dbReference type="InterPro" id="IPR027469">
    <property type="entry name" value="Cation_efflux_TMD_sf"/>
</dbReference>
<evidence type="ECO:0000256" key="12">
    <source>
        <dbReference type="ARBA" id="ARBA00023015"/>
    </source>
</evidence>
<dbReference type="SUPFAM" id="SSF161111">
    <property type="entry name" value="Cation efflux protein transmembrane domain-like"/>
    <property type="match status" value="1"/>
</dbReference>
<dbReference type="GO" id="GO:0008324">
    <property type="term" value="F:monoatomic cation transmembrane transporter activity"/>
    <property type="evidence" value="ECO:0007669"/>
    <property type="project" value="InterPro"/>
</dbReference>
<dbReference type="InterPro" id="IPR040177">
    <property type="entry name" value="SLC30A9"/>
</dbReference>
<feature type="transmembrane region" description="Helical" evidence="23">
    <location>
        <begin position="475"/>
        <end position="494"/>
    </location>
</feature>
<dbReference type="PANTHER" id="PTHR13414">
    <property type="entry name" value="HUEL-CATION TRANSPORTER"/>
    <property type="match status" value="1"/>
</dbReference>
<evidence type="ECO:0000256" key="20">
    <source>
        <dbReference type="ARBA" id="ARBA00034922"/>
    </source>
</evidence>
<feature type="compositionally biased region" description="Basic and acidic residues" evidence="22">
    <location>
        <begin position="132"/>
        <end position="143"/>
    </location>
</feature>
<evidence type="ECO:0000256" key="13">
    <source>
        <dbReference type="ARBA" id="ARBA00023065"/>
    </source>
</evidence>
<keyword evidence="14" id="KW-0496">Mitochondrion</keyword>
<comment type="subcellular location">
    <subcellularLocation>
        <location evidence="3">Endoplasmic reticulum</location>
    </subcellularLocation>
    <subcellularLocation>
        <location evidence="2">Mitochondrion membrane</location>
        <topology evidence="2">Multi-pass membrane protein</topology>
    </subcellularLocation>
    <subcellularLocation>
        <location evidence="1">Nucleus</location>
    </subcellularLocation>
</comment>
<dbReference type="GO" id="GO:0005783">
    <property type="term" value="C:endoplasmic reticulum"/>
    <property type="evidence" value="ECO:0007669"/>
    <property type="project" value="UniProtKB-SubCell"/>
</dbReference>
<accession>A0AAN9G8H4</accession>
<dbReference type="PANTHER" id="PTHR13414:SF9">
    <property type="entry name" value="PROTON-COUPLED ZINC ANTIPORTER SLC30A9, MITOCHONDRIAL"/>
    <property type="match status" value="1"/>
</dbReference>
<evidence type="ECO:0000256" key="6">
    <source>
        <dbReference type="ARBA" id="ARBA00022449"/>
    </source>
</evidence>
<keyword evidence="16" id="KW-0804">Transcription</keyword>
<proteinExistence type="inferred from homology"/>
<dbReference type="Proteomes" id="UP001374579">
    <property type="component" value="Unassembled WGS sequence"/>
</dbReference>
<keyword evidence="17" id="KW-0539">Nucleus</keyword>
<comment type="similarity">
    <text evidence="4">Belongs to the cation diffusion facilitator (CDF) transporter (TC 2.A.4) family. SLC30A subfamily.</text>
</comment>
<evidence type="ECO:0000256" key="11">
    <source>
        <dbReference type="ARBA" id="ARBA00022989"/>
    </source>
</evidence>
<evidence type="ECO:0000256" key="16">
    <source>
        <dbReference type="ARBA" id="ARBA00023163"/>
    </source>
</evidence>
<keyword evidence="15 23" id="KW-0472">Membrane</keyword>
<dbReference type="Pfam" id="PF01545">
    <property type="entry name" value="Cation_efflux"/>
    <property type="match status" value="1"/>
</dbReference>
<keyword evidence="13" id="KW-0406">Ion transport</keyword>
<keyword evidence="5" id="KW-0813">Transport</keyword>
<dbReference type="Gene3D" id="1.20.1510.10">
    <property type="entry name" value="Cation efflux protein transmembrane domain"/>
    <property type="match status" value="1"/>
</dbReference>
<dbReference type="EMBL" id="JBAMIC010000013">
    <property type="protein sequence ID" value="KAK7097730.1"/>
    <property type="molecule type" value="Genomic_DNA"/>
</dbReference>
<dbReference type="InterPro" id="IPR037129">
    <property type="entry name" value="XPA_sf"/>
</dbReference>
<dbReference type="InterPro" id="IPR009061">
    <property type="entry name" value="DNA-bd_dom_put_sf"/>
</dbReference>
<keyword evidence="10" id="KW-0864">Zinc transport</keyword>
<dbReference type="CDD" id="cd21078">
    <property type="entry name" value="NTD_ZNT9"/>
    <property type="match status" value="1"/>
</dbReference>
<dbReference type="Gene3D" id="3.90.530.10">
    <property type="entry name" value="XPA C-terminal domain"/>
    <property type="match status" value="1"/>
</dbReference>
<name>A0AAN9G8H4_9CAEN</name>
<evidence type="ECO:0000256" key="21">
    <source>
        <dbReference type="ARBA" id="ARBA00048349"/>
    </source>
</evidence>
<sequence length="618" mass="67739">MLPPVTLDVGFALRQVLRVHPSVFSARLTLCAGCRRQISTLQYRKPQQKSMYLALSLALPSQTCRFVASTSRSLWRTSIVALATDPPLKSSQTVKSASAMAPTASSGSGSEGSGGKGEAVNASEAASGAGSEEGKPEEGEGKPPKLLQLRPKPRKVKSIDYTYTGNIYILPVRAMNEYLLKPSDLEGLPRYQRRSPYGSGPKITVFLRSDVEAIAKQVWGSIENIKKEKSKIVNTEMSKQKKYDVFQIRALLDEHRQISSMGDEKPYILGEEPKLHSQMKQFWKSGSARVVMSAILVNGLNSIVKFIAWLYTGSHSMFSEFVHSVADTMNQIILGLGLYHSIKKPDPDHPYGYSNLRNISSLISGVGIFFFGTGLSLYHGFQGLTHPEALTSLNWGIGTLVGSFVSEGATLMIAANQVRKASKAGGIEFWEYVRQGIDPNVTVVLLEDMAAVAGVTVAASCMAITWYTGSPYPDAIGSFLIGGILGVVASFVIATNTSALVGKSIPFPVRQGISQMLEGDRMIRSLHDVKATHMGGQIRFKAEVDFDGREITRSYLYKQDLDGLLAEMKEIQTAEDMEAFMLTHGERIIDTLGEEVDRIEKILKKKYPDLRHVDLEAL</sequence>
<feature type="region of interest" description="Disordered" evidence="22">
    <location>
        <begin position="91"/>
        <end position="151"/>
    </location>
</feature>
<evidence type="ECO:0000256" key="8">
    <source>
        <dbReference type="ARBA" id="ARBA00022824"/>
    </source>
</evidence>
<dbReference type="GO" id="GO:0031966">
    <property type="term" value="C:mitochondrial membrane"/>
    <property type="evidence" value="ECO:0007669"/>
    <property type="project" value="UniProtKB-SubCell"/>
</dbReference>
<dbReference type="InterPro" id="IPR058533">
    <property type="entry name" value="Cation_efflux_TM"/>
</dbReference>
<evidence type="ECO:0000256" key="19">
    <source>
        <dbReference type="ARBA" id="ARBA00034845"/>
    </source>
</evidence>
<evidence type="ECO:0000256" key="15">
    <source>
        <dbReference type="ARBA" id="ARBA00023136"/>
    </source>
</evidence>
<dbReference type="GO" id="GO:0006882">
    <property type="term" value="P:intracellular zinc ion homeostasis"/>
    <property type="evidence" value="ECO:0007669"/>
    <property type="project" value="TreeGrafter"/>
</dbReference>
<keyword evidence="12" id="KW-0805">Transcription regulation</keyword>
<evidence type="ECO:0000256" key="7">
    <source>
        <dbReference type="ARBA" id="ARBA00022692"/>
    </source>
</evidence>
<keyword evidence="11 23" id="KW-1133">Transmembrane helix</keyword>
<organism evidence="25 26">
    <name type="scientific">Littorina saxatilis</name>
    <dbReference type="NCBI Taxonomy" id="31220"/>
    <lineage>
        <taxon>Eukaryota</taxon>
        <taxon>Metazoa</taxon>
        <taxon>Spiralia</taxon>
        <taxon>Lophotrochozoa</taxon>
        <taxon>Mollusca</taxon>
        <taxon>Gastropoda</taxon>
        <taxon>Caenogastropoda</taxon>
        <taxon>Littorinimorpha</taxon>
        <taxon>Littorinoidea</taxon>
        <taxon>Littorinidae</taxon>
        <taxon>Littorina</taxon>
    </lineage>
</organism>
<evidence type="ECO:0000313" key="26">
    <source>
        <dbReference type="Proteomes" id="UP001374579"/>
    </source>
</evidence>